<dbReference type="Gene3D" id="1.10.260.130">
    <property type="match status" value="1"/>
</dbReference>
<keyword evidence="4" id="KW-1185">Reference proteome</keyword>
<comment type="caution">
    <text evidence="3">The sequence shown here is derived from an EMBL/GenBank/DDBJ whole genome shotgun (WGS) entry which is preliminary data.</text>
</comment>
<feature type="chain" id="PRO_5040324145" evidence="2">
    <location>
        <begin position="25"/>
        <end position="407"/>
    </location>
</feature>
<sequence>MAAGFTAFLMHLLNLLSLLSLTIAAPLTGSSSSPSQTTTTLQRLLQSSKTTKQDDFYKPPTGFETKPPGTILQYRPVPGNLTFDNKKPVFPKAAWQLLYRTQNSVGAPIANIVTVLVPYNAKKTNLFVYDWFSLSPSPLCLPSVGMQIGGRADNEDIQAQFLVPVFALNEGWYVSIADDGGPQAGFSSGPLAAYAILDSIRAVKSSGNITGISSDPITTMYGYSASGNAVSWATELQPAYAPELKVAGAAVGGITPNVTFLMETANGKPWSMFGPPTVMGLSHEFSNLSHWLDENLLPDKAAEFRRVENQCFRSFYDMQNIDFGGYLRGGLSAFLTGVPLSVMEHAGIQGMHGTPRIPWYLFHSAGDDASPIEEVDKLYAKHCANGATIQVSYMLRIHTSVNSLDSH</sequence>
<dbReference type="OrthoDB" id="2373480at2759"/>
<evidence type="ECO:0000256" key="1">
    <source>
        <dbReference type="ARBA" id="ARBA00022801"/>
    </source>
</evidence>
<dbReference type="GO" id="GO:0016042">
    <property type="term" value="P:lipid catabolic process"/>
    <property type="evidence" value="ECO:0007669"/>
    <property type="project" value="InterPro"/>
</dbReference>
<keyword evidence="2" id="KW-0732">Signal</keyword>
<evidence type="ECO:0000256" key="2">
    <source>
        <dbReference type="SAM" id="SignalP"/>
    </source>
</evidence>
<feature type="signal peptide" evidence="2">
    <location>
        <begin position="1"/>
        <end position="24"/>
    </location>
</feature>
<dbReference type="SUPFAM" id="SSF53474">
    <property type="entry name" value="alpha/beta-Hydrolases"/>
    <property type="match status" value="1"/>
</dbReference>
<dbReference type="PANTHER" id="PTHR34853:SF5">
    <property type="entry name" value="LIP-DOMAIN-CONTAINING PROTEIN-RELATED"/>
    <property type="match status" value="1"/>
</dbReference>
<dbReference type="AlphaFoldDB" id="A0A9P4NN83"/>
<name>A0A9P4NN83_9PEZI</name>
<accession>A0A9P4NN83</accession>
<dbReference type="Proteomes" id="UP000800235">
    <property type="component" value="Unassembled WGS sequence"/>
</dbReference>
<organism evidence="3 4">
    <name type="scientific">Tothia fuscella</name>
    <dbReference type="NCBI Taxonomy" id="1048955"/>
    <lineage>
        <taxon>Eukaryota</taxon>
        <taxon>Fungi</taxon>
        <taxon>Dikarya</taxon>
        <taxon>Ascomycota</taxon>
        <taxon>Pezizomycotina</taxon>
        <taxon>Dothideomycetes</taxon>
        <taxon>Pleosporomycetidae</taxon>
        <taxon>Venturiales</taxon>
        <taxon>Cylindrosympodiaceae</taxon>
        <taxon>Tothia</taxon>
    </lineage>
</organism>
<gene>
    <name evidence="3" type="ORF">EJ08DRAFT_332191</name>
</gene>
<dbReference type="Gene3D" id="3.40.50.1820">
    <property type="entry name" value="alpha/beta hydrolase"/>
    <property type="match status" value="1"/>
</dbReference>
<protein>
    <submittedName>
        <fullName evidence="3">LIP-domain-containing protein</fullName>
    </submittedName>
</protein>
<keyword evidence="1" id="KW-0378">Hydrolase</keyword>
<evidence type="ECO:0000313" key="4">
    <source>
        <dbReference type="Proteomes" id="UP000800235"/>
    </source>
</evidence>
<evidence type="ECO:0000313" key="3">
    <source>
        <dbReference type="EMBL" id="KAF2427791.1"/>
    </source>
</evidence>
<proteinExistence type="predicted"/>
<dbReference type="InterPro" id="IPR005152">
    <property type="entry name" value="Lipase_secreted"/>
</dbReference>
<dbReference type="PANTHER" id="PTHR34853">
    <property type="match status" value="1"/>
</dbReference>
<reference evidence="3" key="1">
    <citation type="journal article" date="2020" name="Stud. Mycol.">
        <title>101 Dothideomycetes genomes: a test case for predicting lifestyles and emergence of pathogens.</title>
        <authorList>
            <person name="Haridas S."/>
            <person name="Albert R."/>
            <person name="Binder M."/>
            <person name="Bloem J."/>
            <person name="Labutti K."/>
            <person name="Salamov A."/>
            <person name="Andreopoulos B."/>
            <person name="Baker S."/>
            <person name="Barry K."/>
            <person name="Bills G."/>
            <person name="Bluhm B."/>
            <person name="Cannon C."/>
            <person name="Castanera R."/>
            <person name="Culley D."/>
            <person name="Daum C."/>
            <person name="Ezra D."/>
            <person name="Gonzalez J."/>
            <person name="Henrissat B."/>
            <person name="Kuo A."/>
            <person name="Liang C."/>
            <person name="Lipzen A."/>
            <person name="Lutzoni F."/>
            <person name="Magnuson J."/>
            <person name="Mondo S."/>
            <person name="Nolan M."/>
            <person name="Ohm R."/>
            <person name="Pangilinan J."/>
            <person name="Park H.-J."/>
            <person name="Ramirez L."/>
            <person name="Alfaro M."/>
            <person name="Sun H."/>
            <person name="Tritt A."/>
            <person name="Yoshinaga Y."/>
            <person name="Zwiers L.-H."/>
            <person name="Turgeon B."/>
            <person name="Goodwin S."/>
            <person name="Spatafora J."/>
            <person name="Crous P."/>
            <person name="Grigoriev I."/>
        </authorList>
    </citation>
    <scope>NUCLEOTIDE SEQUENCE</scope>
    <source>
        <strain evidence="3">CBS 130266</strain>
    </source>
</reference>
<dbReference type="GO" id="GO:0004806">
    <property type="term" value="F:triacylglycerol lipase activity"/>
    <property type="evidence" value="ECO:0007669"/>
    <property type="project" value="InterPro"/>
</dbReference>
<dbReference type="Pfam" id="PF03583">
    <property type="entry name" value="LIP"/>
    <property type="match status" value="1"/>
</dbReference>
<dbReference type="InterPro" id="IPR029058">
    <property type="entry name" value="AB_hydrolase_fold"/>
</dbReference>
<dbReference type="EMBL" id="MU007057">
    <property type="protein sequence ID" value="KAF2427791.1"/>
    <property type="molecule type" value="Genomic_DNA"/>
</dbReference>